<dbReference type="GO" id="GO:0015293">
    <property type="term" value="F:symporter activity"/>
    <property type="evidence" value="ECO:0007669"/>
    <property type="project" value="UniProtKB-KW"/>
</dbReference>
<protein>
    <submittedName>
        <fullName evidence="11">Major facilitator family transporter</fullName>
    </submittedName>
</protein>
<dbReference type="Gene3D" id="1.20.1250.20">
    <property type="entry name" value="MFS general substrate transporter like domains"/>
    <property type="match status" value="1"/>
</dbReference>
<feature type="transmembrane region" description="Helical" evidence="9">
    <location>
        <begin position="299"/>
        <end position="319"/>
    </location>
</feature>
<feature type="transmembrane region" description="Helical" evidence="9">
    <location>
        <begin position="12"/>
        <end position="33"/>
    </location>
</feature>
<keyword evidence="3" id="KW-0813">Transport</keyword>
<evidence type="ECO:0000313" key="12">
    <source>
        <dbReference type="Proteomes" id="UP000054858"/>
    </source>
</evidence>
<evidence type="ECO:0000256" key="7">
    <source>
        <dbReference type="ARBA" id="ARBA00022989"/>
    </source>
</evidence>
<evidence type="ECO:0000256" key="3">
    <source>
        <dbReference type="ARBA" id="ARBA00022448"/>
    </source>
</evidence>
<feature type="domain" description="Major facilitator superfamily (MFS) profile" evidence="10">
    <location>
        <begin position="8"/>
        <end position="416"/>
    </location>
</feature>
<keyword evidence="7 9" id="KW-1133">Transmembrane helix</keyword>
<dbReference type="PANTHER" id="PTHR43528:SF1">
    <property type="entry name" value="ALPHA-KETOGLUTARATE PERMEASE"/>
    <property type="match status" value="1"/>
</dbReference>
<feature type="transmembrane region" description="Helical" evidence="9">
    <location>
        <begin position="45"/>
        <end position="68"/>
    </location>
</feature>
<comment type="caution">
    <text evidence="11">The sequence shown here is derived from an EMBL/GenBank/DDBJ whole genome shotgun (WGS) entry which is preliminary data.</text>
</comment>
<keyword evidence="8 9" id="KW-0472">Membrane</keyword>
<feature type="transmembrane region" description="Helical" evidence="9">
    <location>
        <begin position="147"/>
        <end position="168"/>
    </location>
</feature>
<feature type="transmembrane region" description="Helical" evidence="9">
    <location>
        <begin position="180"/>
        <end position="199"/>
    </location>
</feature>
<feature type="transmembrane region" description="Helical" evidence="9">
    <location>
        <begin position="393"/>
        <end position="411"/>
    </location>
</feature>
<evidence type="ECO:0000256" key="1">
    <source>
        <dbReference type="ARBA" id="ARBA00004651"/>
    </source>
</evidence>
<dbReference type="SUPFAM" id="SSF103473">
    <property type="entry name" value="MFS general substrate transporter"/>
    <property type="match status" value="1"/>
</dbReference>
<dbReference type="GO" id="GO:0005886">
    <property type="term" value="C:plasma membrane"/>
    <property type="evidence" value="ECO:0007669"/>
    <property type="project" value="UniProtKB-SubCell"/>
</dbReference>
<gene>
    <name evidence="11" type="ORF">Loak_2200</name>
</gene>
<organism evidence="11 12">
    <name type="scientific">Legionella oakridgensis</name>
    <dbReference type="NCBI Taxonomy" id="29423"/>
    <lineage>
        <taxon>Bacteria</taxon>
        <taxon>Pseudomonadati</taxon>
        <taxon>Pseudomonadota</taxon>
        <taxon>Gammaproteobacteria</taxon>
        <taxon>Legionellales</taxon>
        <taxon>Legionellaceae</taxon>
        <taxon>Legionella</taxon>
    </lineage>
</organism>
<dbReference type="InterPro" id="IPR036259">
    <property type="entry name" value="MFS_trans_sf"/>
</dbReference>
<comment type="similarity">
    <text evidence="2">Belongs to the major facilitator superfamily. Metabolite:H+ Symporter (MHS) family (TC 2.A.1.6) family.</text>
</comment>
<feature type="transmembrane region" description="Helical" evidence="9">
    <location>
        <begin position="113"/>
        <end position="135"/>
    </location>
</feature>
<evidence type="ECO:0000256" key="6">
    <source>
        <dbReference type="ARBA" id="ARBA00022847"/>
    </source>
</evidence>
<dbReference type="InterPro" id="IPR051084">
    <property type="entry name" value="H+-coupled_symporters"/>
</dbReference>
<dbReference type="AlphaFoldDB" id="A0A0W0WXK6"/>
<evidence type="ECO:0000313" key="11">
    <source>
        <dbReference type="EMBL" id="KTD37064.1"/>
    </source>
</evidence>
<dbReference type="InterPro" id="IPR011701">
    <property type="entry name" value="MFS"/>
</dbReference>
<keyword evidence="4" id="KW-1003">Cell membrane</keyword>
<evidence type="ECO:0000256" key="2">
    <source>
        <dbReference type="ARBA" id="ARBA00008240"/>
    </source>
</evidence>
<dbReference type="PANTHER" id="PTHR43528">
    <property type="entry name" value="ALPHA-KETOGLUTARATE PERMEASE"/>
    <property type="match status" value="1"/>
</dbReference>
<evidence type="ECO:0000256" key="8">
    <source>
        <dbReference type="ARBA" id="ARBA00023136"/>
    </source>
</evidence>
<sequence length="428" mass="46875">MTKEQYKIVGLTAIAGALEFYDFTIYALFAPYISQHFFAHSNPLIALINTFLVFALGYLARPLGGIVFGHLGDKFGRKFAFSLSVFIMAIATLCIGCLPDYQSIGVMAPLSLLGLRLLQGFSVGGEIPGAAVFTIEHVPLNKRGFSIGFVFMCITLGNSLGALVGLFLTCLLNQEQMMSWGWRVPFVVGFILGILSYFIRKRTFETPVFLAMMKEGTLQRKPVLILLKSSRKKLFKGFLLTAVSSGIISLFLYLPTYLSNIIQINSSQVYLINLVTFLSFAMTTAFFGWSSDHVNRKKLLAIGAVLLILFSYPLFFGLTALGKSFIWVFSLGFAICGGLINGSYVVLITELFPPSIRYTGVGLSYSLGIAIFGGIAPLVFTWLIQWLQSAEAPAIYLLGCALLTWLAILAGDENSNKASKLESAIKTS</sequence>
<keyword evidence="6" id="KW-0769">Symport</keyword>
<comment type="subcellular location">
    <subcellularLocation>
        <location evidence="1">Cell membrane</location>
        <topology evidence="1">Multi-pass membrane protein</topology>
    </subcellularLocation>
</comment>
<dbReference type="PROSITE" id="PS00217">
    <property type="entry name" value="SUGAR_TRANSPORT_2"/>
    <property type="match status" value="1"/>
</dbReference>
<dbReference type="Proteomes" id="UP000054858">
    <property type="component" value="Unassembled WGS sequence"/>
</dbReference>
<dbReference type="PROSITE" id="PS50850">
    <property type="entry name" value="MFS"/>
    <property type="match status" value="1"/>
</dbReference>
<feature type="transmembrane region" description="Helical" evidence="9">
    <location>
        <begin position="80"/>
        <end position="101"/>
    </location>
</feature>
<proteinExistence type="inferred from homology"/>
<name>A0A0W0WXK6_9GAMM</name>
<dbReference type="Pfam" id="PF07690">
    <property type="entry name" value="MFS_1"/>
    <property type="match status" value="1"/>
</dbReference>
<evidence type="ECO:0000256" key="5">
    <source>
        <dbReference type="ARBA" id="ARBA00022692"/>
    </source>
</evidence>
<evidence type="ECO:0000259" key="10">
    <source>
        <dbReference type="PROSITE" id="PS50850"/>
    </source>
</evidence>
<feature type="transmembrane region" description="Helical" evidence="9">
    <location>
        <begin position="325"/>
        <end position="349"/>
    </location>
</feature>
<dbReference type="EMBL" id="LNYP01000031">
    <property type="protein sequence ID" value="KTD37064.1"/>
    <property type="molecule type" value="Genomic_DNA"/>
</dbReference>
<dbReference type="RefSeq" id="WP_051398992.1">
    <property type="nucleotide sequence ID" value="NZ_LCUA01000001.1"/>
</dbReference>
<feature type="transmembrane region" description="Helical" evidence="9">
    <location>
        <begin position="237"/>
        <end position="258"/>
    </location>
</feature>
<keyword evidence="5 9" id="KW-0812">Transmembrane</keyword>
<dbReference type="InterPro" id="IPR005829">
    <property type="entry name" value="Sugar_transporter_CS"/>
</dbReference>
<evidence type="ECO:0000256" key="9">
    <source>
        <dbReference type="SAM" id="Phobius"/>
    </source>
</evidence>
<dbReference type="PATRIC" id="fig|29423.5.peg.2309"/>
<evidence type="ECO:0000256" key="4">
    <source>
        <dbReference type="ARBA" id="ARBA00022475"/>
    </source>
</evidence>
<dbReference type="InterPro" id="IPR020846">
    <property type="entry name" value="MFS_dom"/>
</dbReference>
<reference evidence="11 12" key="1">
    <citation type="submission" date="2015-11" db="EMBL/GenBank/DDBJ databases">
        <title>Genomic analysis of 38 Legionella species identifies large and diverse effector repertoires.</title>
        <authorList>
            <person name="Burstein D."/>
            <person name="Amaro F."/>
            <person name="Zusman T."/>
            <person name="Lifshitz Z."/>
            <person name="Cohen O."/>
            <person name="Gilbert J.A."/>
            <person name="Pupko T."/>
            <person name="Shuman H.A."/>
            <person name="Segal G."/>
        </authorList>
    </citation>
    <scope>NUCLEOTIDE SEQUENCE [LARGE SCALE GENOMIC DNA]</scope>
    <source>
        <strain evidence="11 12">Oak Ridge-10</strain>
    </source>
</reference>
<accession>A0A0W0WXK6</accession>
<feature type="transmembrane region" description="Helical" evidence="9">
    <location>
        <begin position="270"/>
        <end position="287"/>
    </location>
</feature>
<feature type="transmembrane region" description="Helical" evidence="9">
    <location>
        <begin position="361"/>
        <end position="387"/>
    </location>
</feature>